<evidence type="ECO:0000256" key="1">
    <source>
        <dbReference type="SAM" id="SignalP"/>
    </source>
</evidence>
<feature type="domain" description="Fimbrial-type adhesion" evidence="2">
    <location>
        <begin position="29"/>
        <end position="184"/>
    </location>
</feature>
<organism evidence="3 4">
    <name type="scientific">Providencia burhodogranariea DSM 19968</name>
    <dbReference type="NCBI Taxonomy" id="1141662"/>
    <lineage>
        <taxon>Bacteria</taxon>
        <taxon>Pseudomonadati</taxon>
        <taxon>Pseudomonadota</taxon>
        <taxon>Gammaproteobacteria</taxon>
        <taxon>Enterobacterales</taxon>
        <taxon>Morganellaceae</taxon>
        <taxon>Providencia</taxon>
    </lineage>
</organism>
<dbReference type="InterPro" id="IPR050263">
    <property type="entry name" value="Bact_Fimbrial_Adh_Pro"/>
</dbReference>
<dbReference type="EMBL" id="AKKL01000034">
    <property type="protein sequence ID" value="EKT60238.1"/>
    <property type="molecule type" value="Genomic_DNA"/>
</dbReference>
<evidence type="ECO:0000259" key="2">
    <source>
        <dbReference type="Pfam" id="PF00419"/>
    </source>
</evidence>
<dbReference type="Gene3D" id="2.60.40.1090">
    <property type="entry name" value="Fimbrial-type adhesion domain"/>
    <property type="match status" value="1"/>
</dbReference>
<evidence type="ECO:0000313" key="4">
    <source>
        <dbReference type="Proteomes" id="UP000009336"/>
    </source>
</evidence>
<dbReference type="PANTHER" id="PTHR33420:SF10">
    <property type="entry name" value="FIMBRIAE MAJOR SUBUNIT"/>
    <property type="match status" value="1"/>
</dbReference>
<accession>K8WI33</accession>
<dbReference type="GO" id="GO:0009289">
    <property type="term" value="C:pilus"/>
    <property type="evidence" value="ECO:0007669"/>
    <property type="project" value="InterPro"/>
</dbReference>
<feature type="chain" id="PRO_5003921188" evidence="1">
    <location>
        <begin position="20"/>
        <end position="184"/>
    </location>
</feature>
<proteinExistence type="predicted"/>
<dbReference type="HOGENOM" id="CLU_088965_2_2_6"/>
<dbReference type="PANTHER" id="PTHR33420">
    <property type="entry name" value="FIMBRIAL SUBUNIT ELFA-RELATED"/>
    <property type="match status" value="1"/>
</dbReference>
<sequence length="184" mass="19078">MKNTMLAVMLMAASSTVFAAGTVSDNTVRFKGEVSNQTCSLDINGNDKSPVVLLPTVSTSAFTGVGTTAGDTTFTVNVSGCSPVTDENGMEDQLSIGFLGNVVTSSNNLGNTGDAKNVSIQLADSADKNFKFTAGDLIKSETPITINADGSVTESVYTARYYAEDAKVIPGTVVASAQYAITYK</sequence>
<evidence type="ECO:0000313" key="3">
    <source>
        <dbReference type="EMBL" id="EKT60238.1"/>
    </source>
</evidence>
<dbReference type="AlphaFoldDB" id="K8WI33"/>
<dbReference type="InterPro" id="IPR036937">
    <property type="entry name" value="Adhesion_dom_fimbrial_sf"/>
</dbReference>
<gene>
    <name evidence="3" type="ORF">OOA_12515</name>
</gene>
<name>K8WI33_9GAMM</name>
<dbReference type="Pfam" id="PF00419">
    <property type="entry name" value="Fimbrial"/>
    <property type="match status" value="1"/>
</dbReference>
<protein>
    <submittedName>
        <fullName evidence="3">Minor fimbrial subunit hifD</fullName>
    </submittedName>
</protein>
<dbReference type="RefSeq" id="WP_008912497.1">
    <property type="nucleotide sequence ID" value="NZ_KB233223.1"/>
</dbReference>
<dbReference type="Proteomes" id="UP000009336">
    <property type="component" value="Unassembled WGS sequence"/>
</dbReference>
<comment type="caution">
    <text evidence="3">The sequence shown here is derived from an EMBL/GenBank/DDBJ whole genome shotgun (WGS) entry which is preliminary data.</text>
</comment>
<dbReference type="eggNOG" id="COG3539">
    <property type="taxonomic scope" value="Bacteria"/>
</dbReference>
<dbReference type="STRING" id="1141662.OOA_12515"/>
<reference evidence="3 4" key="1">
    <citation type="journal article" date="2012" name="BMC Genomics">
        <title>Comparative genomics of bacteria in the genus Providencia isolated from wild Drosophila melanogaster.</title>
        <authorList>
            <person name="Galac M.R."/>
            <person name="Lazzaro B.P."/>
        </authorList>
    </citation>
    <scope>NUCLEOTIDE SEQUENCE [LARGE SCALE GENOMIC DNA]</scope>
    <source>
        <strain evidence="3 4">DSM 19968</strain>
    </source>
</reference>
<keyword evidence="4" id="KW-1185">Reference proteome</keyword>
<dbReference type="GO" id="GO:0043709">
    <property type="term" value="P:cell adhesion involved in single-species biofilm formation"/>
    <property type="evidence" value="ECO:0007669"/>
    <property type="project" value="TreeGrafter"/>
</dbReference>
<dbReference type="InterPro" id="IPR008966">
    <property type="entry name" value="Adhesion_dom_sf"/>
</dbReference>
<dbReference type="PATRIC" id="fig|1141662.3.peg.2540"/>
<feature type="signal peptide" evidence="1">
    <location>
        <begin position="1"/>
        <end position="19"/>
    </location>
</feature>
<dbReference type="InterPro" id="IPR000259">
    <property type="entry name" value="Adhesion_dom_fimbrial"/>
</dbReference>
<keyword evidence="1" id="KW-0732">Signal</keyword>
<dbReference type="SUPFAM" id="SSF49401">
    <property type="entry name" value="Bacterial adhesins"/>
    <property type="match status" value="1"/>
</dbReference>